<dbReference type="Proteomes" id="UP000030748">
    <property type="component" value="Unassembled WGS sequence"/>
</dbReference>
<reference evidence="3 4" key="1">
    <citation type="journal article" date="2013" name="Proc. Natl. Acad. Sci. U.S.A.">
        <title>Fine-scale variation in meiotic recombination in Mimulus inferred from population shotgun sequencing.</title>
        <authorList>
            <person name="Hellsten U."/>
            <person name="Wright K.M."/>
            <person name="Jenkins J."/>
            <person name="Shu S."/>
            <person name="Yuan Y."/>
            <person name="Wessler S.R."/>
            <person name="Schmutz J."/>
            <person name="Willis J.H."/>
            <person name="Rokhsar D.S."/>
        </authorList>
    </citation>
    <scope>NUCLEOTIDE SEQUENCE [LARGE SCALE GENOMIC DNA]</scope>
    <source>
        <strain evidence="4">cv. DUN x IM62</strain>
    </source>
</reference>
<protein>
    <recommendedName>
        <fullName evidence="5">Pentacotripeptide-repeat region of PRORP domain-containing protein</fullName>
    </recommendedName>
</protein>
<name>A0A022RMA3_ERYGU</name>
<dbReference type="InterPro" id="IPR002885">
    <property type="entry name" value="PPR_rpt"/>
</dbReference>
<evidence type="ECO:0000313" key="4">
    <source>
        <dbReference type="Proteomes" id="UP000030748"/>
    </source>
</evidence>
<sequence>MMLDENLMPESDTMVSVLSACSSLTPPHLDKWVKLTTHMLKECSNLASDYVNIVEQSRVNFDQISDKGKRSILSWNTMIGTYVQNGCALEALTVFKSMMENYDCCPNHVTMVSILSVCAEIEDLDIGIWVHNYMRTSGKKHVLSSNVNLATTLIDMYSKCGNLDAAREVFAEIVEKDVVSFNAMIVGLAVNGKGDEALRLFSEMQELCLLLPDSGTFLGALSACTHSGLLDKGREIFDE</sequence>
<keyword evidence="4" id="KW-1185">Reference proteome</keyword>
<dbReference type="Pfam" id="PF01535">
    <property type="entry name" value="PPR"/>
    <property type="match status" value="1"/>
</dbReference>
<organism evidence="3 4">
    <name type="scientific">Erythranthe guttata</name>
    <name type="common">Yellow monkey flower</name>
    <name type="synonym">Mimulus guttatus</name>
    <dbReference type="NCBI Taxonomy" id="4155"/>
    <lineage>
        <taxon>Eukaryota</taxon>
        <taxon>Viridiplantae</taxon>
        <taxon>Streptophyta</taxon>
        <taxon>Embryophyta</taxon>
        <taxon>Tracheophyta</taxon>
        <taxon>Spermatophyta</taxon>
        <taxon>Magnoliopsida</taxon>
        <taxon>eudicotyledons</taxon>
        <taxon>Gunneridae</taxon>
        <taxon>Pentapetalae</taxon>
        <taxon>asterids</taxon>
        <taxon>lamiids</taxon>
        <taxon>Lamiales</taxon>
        <taxon>Phrymaceae</taxon>
        <taxon>Erythranthe</taxon>
    </lineage>
</organism>
<evidence type="ECO:0000313" key="3">
    <source>
        <dbReference type="EMBL" id="EYU40100.1"/>
    </source>
</evidence>
<dbReference type="AlphaFoldDB" id="A0A022RMA3"/>
<keyword evidence="1" id="KW-0677">Repeat</keyword>
<dbReference type="NCBIfam" id="TIGR00756">
    <property type="entry name" value="PPR"/>
    <property type="match status" value="3"/>
</dbReference>
<feature type="repeat" description="PPR" evidence="2">
    <location>
        <begin position="146"/>
        <end position="176"/>
    </location>
</feature>
<dbReference type="Pfam" id="PF13041">
    <property type="entry name" value="PPR_2"/>
    <property type="match status" value="1"/>
</dbReference>
<dbReference type="GO" id="GO:0003723">
    <property type="term" value="F:RNA binding"/>
    <property type="evidence" value="ECO:0007669"/>
    <property type="project" value="InterPro"/>
</dbReference>
<dbReference type="GO" id="GO:0009451">
    <property type="term" value="P:RNA modification"/>
    <property type="evidence" value="ECO:0000318"/>
    <property type="project" value="GO_Central"/>
</dbReference>
<proteinExistence type="predicted"/>
<accession>A0A022RMA3</accession>
<dbReference type="FunFam" id="1.25.40.10:FF:000031">
    <property type="entry name" value="Pentatricopeptide repeat-containing protein mitochondrial"/>
    <property type="match status" value="1"/>
</dbReference>
<evidence type="ECO:0000256" key="2">
    <source>
        <dbReference type="PROSITE-ProRule" id="PRU00708"/>
    </source>
</evidence>
<feature type="non-terminal residue" evidence="3">
    <location>
        <position position="239"/>
    </location>
</feature>
<gene>
    <name evidence="3" type="ORF">MIMGU_mgv1a022840mg</name>
</gene>
<feature type="repeat" description="PPR" evidence="2">
    <location>
        <begin position="71"/>
        <end position="106"/>
    </location>
</feature>
<evidence type="ECO:0008006" key="5">
    <source>
        <dbReference type="Google" id="ProtNLM"/>
    </source>
</evidence>
<dbReference type="EMBL" id="KI630427">
    <property type="protein sequence ID" value="EYU40100.1"/>
    <property type="molecule type" value="Genomic_DNA"/>
</dbReference>
<dbReference type="PANTHER" id="PTHR47926">
    <property type="entry name" value="PENTATRICOPEPTIDE REPEAT-CONTAINING PROTEIN"/>
    <property type="match status" value="1"/>
</dbReference>
<dbReference type="InterPro" id="IPR046960">
    <property type="entry name" value="PPR_At4g14850-like_plant"/>
</dbReference>
<dbReference type="PROSITE" id="PS51375">
    <property type="entry name" value="PPR"/>
    <property type="match status" value="3"/>
</dbReference>
<dbReference type="InterPro" id="IPR011990">
    <property type="entry name" value="TPR-like_helical_dom_sf"/>
</dbReference>
<dbReference type="Gene3D" id="1.25.40.10">
    <property type="entry name" value="Tetratricopeptide repeat domain"/>
    <property type="match status" value="2"/>
</dbReference>
<evidence type="ECO:0000256" key="1">
    <source>
        <dbReference type="ARBA" id="ARBA00022737"/>
    </source>
</evidence>
<feature type="repeat" description="PPR" evidence="2">
    <location>
        <begin position="177"/>
        <end position="211"/>
    </location>
</feature>